<feature type="non-terminal residue" evidence="2">
    <location>
        <position position="1"/>
    </location>
</feature>
<feature type="region of interest" description="Disordered" evidence="1">
    <location>
        <begin position="84"/>
        <end position="106"/>
    </location>
</feature>
<keyword evidence="3" id="KW-1185">Reference proteome</keyword>
<dbReference type="RefSeq" id="XP_014146211.1">
    <property type="nucleotide sequence ID" value="XM_014290736.1"/>
</dbReference>
<accession>A0A0L0F6Q1</accession>
<proteinExistence type="predicted"/>
<name>A0A0L0F6Q1_9EUKA</name>
<sequence>STGVPGNSERDVGLFVHSTTRAQLQKMLLENGARQSFFDNSFSPGHSATELVQTPATAQPRAKVRITPTIIVTISEDVEVDLAGSDTGDISKPVPDKEVQAGSSPDVPRSCASCEKEGETNCDCKLPCVEKAHSGGNAVTGEVVAPLPFKEAFRQKSKYI</sequence>
<dbReference type="EMBL" id="KQ247269">
    <property type="protein sequence ID" value="KNC72309.1"/>
    <property type="molecule type" value="Genomic_DNA"/>
</dbReference>
<dbReference type="GeneID" id="25915641"/>
<gene>
    <name evidence="2" type="ORF">SARC_15137</name>
</gene>
<dbReference type="Proteomes" id="UP000054560">
    <property type="component" value="Unassembled WGS sequence"/>
</dbReference>
<organism evidence="2 3">
    <name type="scientific">Sphaeroforma arctica JP610</name>
    <dbReference type="NCBI Taxonomy" id="667725"/>
    <lineage>
        <taxon>Eukaryota</taxon>
        <taxon>Ichthyosporea</taxon>
        <taxon>Ichthyophonida</taxon>
        <taxon>Sphaeroforma</taxon>
    </lineage>
</organism>
<dbReference type="AlphaFoldDB" id="A0A0L0F6Q1"/>
<evidence type="ECO:0000313" key="2">
    <source>
        <dbReference type="EMBL" id="KNC72309.1"/>
    </source>
</evidence>
<feature type="non-terminal residue" evidence="2">
    <location>
        <position position="160"/>
    </location>
</feature>
<reference evidence="2 3" key="1">
    <citation type="submission" date="2011-02" db="EMBL/GenBank/DDBJ databases">
        <title>The Genome Sequence of Sphaeroforma arctica JP610.</title>
        <authorList>
            <consortium name="The Broad Institute Genome Sequencing Platform"/>
            <person name="Russ C."/>
            <person name="Cuomo C."/>
            <person name="Young S.K."/>
            <person name="Zeng Q."/>
            <person name="Gargeya S."/>
            <person name="Alvarado L."/>
            <person name="Berlin A."/>
            <person name="Chapman S.B."/>
            <person name="Chen Z."/>
            <person name="Freedman E."/>
            <person name="Gellesch M."/>
            <person name="Goldberg J."/>
            <person name="Griggs A."/>
            <person name="Gujja S."/>
            <person name="Heilman E."/>
            <person name="Heiman D."/>
            <person name="Howarth C."/>
            <person name="Mehta T."/>
            <person name="Neiman D."/>
            <person name="Pearson M."/>
            <person name="Roberts A."/>
            <person name="Saif S."/>
            <person name="Shea T."/>
            <person name="Shenoy N."/>
            <person name="Sisk P."/>
            <person name="Stolte C."/>
            <person name="Sykes S."/>
            <person name="White J."/>
            <person name="Yandava C."/>
            <person name="Burger G."/>
            <person name="Gray M.W."/>
            <person name="Holland P.W.H."/>
            <person name="King N."/>
            <person name="Lang F.B.F."/>
            <person name="Roger A.J."/>
            <person name="Ruiz-Trillo I."/>
            <person name="Haas B."/>
            <person name="Nusbaum C."/>
            <person name="Birren B."/>
        </authorList>
    </citation>
    <scope>NUCLEOTIDE SEQUENCE [LARGE SCALE GENOMIC DNA]</scope>
    <source>
        <strain evidence="2 3">JP610</strain>
    </source>
</reference>
<evidence type="ECO:0000256" key="1">
    <source>
        <dbReference type="SAM" id="MobiDB-lite"/>
    </source>
</evidence>
<protein>
    <submittedName>
        <fullName evidence="2">Uncharacterized protein</fullName>
    </submittedName>
</protein>
<evidence type="ECO:0000313" key="3">
    <source>
        <dbReference type="Proteomes" id="UP000054560"/>
    </source>
</evidence>